<dbReference type="KEGG" id="ster:AOA14_14230"/>
<dbReference type="Proteomes" id="UP000076234">
    <property type="component" value="Chromosome"/>
</dbReference>
<evidence type="ECO:0000256" key="2">
    <source>
        <dbReference type="ARBA" id="ARBA00022475"/>
    </source>
</evidence>
<evidence type="ECO:0000256" key="3">
    <source>
        <dbReference type="ARBA" id="ARBA00022692"/>
    </source>
</evidence>
<dbReference type="InterPro" id="IPR052027">
    <property type="entry name" value="PspC"/>
</dbReference>
<feature type="domain" description="Phage shock protein PspC N-terminal" evidence="7">
    <location>
        <begin position="4"/>
        <end position="59"/>
    </location>
</feature>
<evidence type="ECO:0000313" key="9">
    <source>
        <dbReference type="Proteomes" id="UP000076234"/>
    </source>
</evidence>
<dbReference type="Pfam" id="PF04024">
    <property type="entry name" value="PspC"/>
    <property type="match status" value="1"/>
</dbReference>
<evidence type="ECO:0000256" key="4">
    <source>
        <dbReference type="ARBA" id="ARBA00022989"/>
    </source>
</evidence>
<organism evidence="8 9">
    <name type="scientific">Sphingopyxis terrae subsp. terrae NBRC 15098</name>
    <dbReference type="NCBI Taxonomy" id="1219058"/>
    <lineage>
        <taxon>Bacteria</taxon>
        <taxon>Pseudomonadati</taxon>
        <taxon>Pseudomonadota</taxon>
        <taxon>Alphaproteobacteria</taxon>
        <taxon>Sphingomonadales</taxon>
        <taxon>Sphingomonadaceae</taxon>
        <taxon>Sphingopyxis</taxon>
    </lineage>
</organism>
<reference evidence="9" key="1">
    <citation type="submission" date="2015-11" db="EMBL/GenBank/DDBJ databases">
        <title>Complete genome sequence of a polyethylene glycol-degrading strain Sphingopyxis terrae strain 203-1 (NBRC 15098).</title>
        <authorList>
            <person name="Yoshiyuki O."/>
            <person name="Shouta N."/>
            <person name="Nagata Y."/>
            <person name="Numata M."/>
            <person name="Tsuchikane K."/>
            <person name="Hosoyama A."/>
            <person name="Yamazoe A."/>
            <person name="Tsuda M."/>
            <person name="Fujita N."/>
            <person name="Kawai F."/>
        </authorList>
    </citation>
    <scope>NUCLEOTIDE SEQUENCE [LARGE SCALE GENOMIC DNA]</scope>
    <source>
        <strain evidence="9">203-1</strain>
    </source>
</reference>
<evidence type="ECO:0000256" key="1">
    <source>
        <dbReference type="ARBA" id="ARBA00004162"/>
    </source>
</evidence>
<keyword evidence="4 6" id="KW-1133">Transmembrane helix</keyword>
<dbReference type="RefSeq" id="WP_003044434.1">
    <property type="nucleotide sequence ID" value="NZ_BCZQ01000012.1"/>
</dbReference>
<protein>
    <recommendedName>
        <fullName evidence="7">Phage shock protein PspC N-terminal domain-containing protein</fullName>
    </recommendedName>
</protein>
<evidence type="ECO:0000256" key="5">
    <source>
        <dbReference type="ARBA" id="ARBA00023136"/>
    </source>
</evidence>
<proteinExistence type="predicted"/>
<name>A0A142W2I4_9SPHN</name>
<evidence type="ECO:0000256" key="6">
    <source>
        <dbReference type="SAM" id="Phobius"/>
    </source>
</evidence>
<dbReference type="AlphaFoldDB" id="A0A142W2I4"/>
<comment type="subcellular location">
    <subcellularLocation>
        <location evidence="1">Cell membrane</location>
        <topology evidence="1">Single-pass membrane protein</topology>
    </subcellularLocation>
</comment>
<keyword evidence="2" id="KW-1003">Cell membrane</keyword>
<keyword evidence="5 6" id="KW-0472">Membrane</keyword>
<dbReference type="PANTHER" id="PTHR33885">
    <property type="entry name" value="PHAGE SHOCK PROTEIN C"/>
    <property type="match status" value="1"/>
</dbReference>
<evidence type="ECO:0000259" key="7">
    <source>
        <dbReference type="Pfam" id="PF04024"/>
    </source>
</evidence>
<gene>
    <name evidence="8" type="ORF">AOA14_14230</name>
</gene>
<evidence type="ECO:0000313" key="8">
    <source>
        <dbReference type="EMBL" id="AMU95767.1"/>
    </source>
</evidence>
<keyword evidence="3 6" id="KW-0812">Transmembrane</keyword>
<accession>A0A142W2I4</accession>
<dbReference type="GO" id="GO:0005886">
    <property type="term" value="C:plasma membrane"/>
    <property type="evidence" value="ECO:0007669"/>
    <property type="project" value="UniProtKB-SubCell"/>
</dbReference>
<dbReference type="GeneID" id="303002728"/>
<dbReference type="EMBL" id="CP013342">
    <property type="protein sequence ID" value="AMU95767.1"/>
    <property type="molecule type" value="Genomic_DNA"/>
</dbReference>
<dbReference type="InterPro" id="IPR007168">
    <property type="entry name" value="Phageshock_PspC_N"/>
</dbReference>
<feature type="transmembrane region" description="Helical" evidence="6">
    <location>
        <begin position="37"/>
        <end position="58"/>
    </location>
</feature>
<reference evidence="8 9" key="2">
    <citation type="journal article" date="2016" name="Genome Announc.">
        <title>Complete Genome Sequence of Sphingopyxis terrae Strain 203-1 (NBRC 111660), a Polyethylene Glycol Degrader.</title>
        <authorList>
            <person name="Ohtsubo Y."/>
            <person name="Nonoyama S."/>
            <person name="Nagata Y."/>
            <person name="Numata M."/>
            <person name="Tsuchikane K."/>
            <person name="Hosoyama A."/>
            <person name="Yamazoe A."/>
            <person name="Tsuda M."/>
            <person name="Fujita N."/>
            <person name="Kawai F."/>
        </authorList>
    </citation>
    <scope>NUCLEOTIDE SEQUENCE [LARGE SCALE GENOMIC DNA]</scope>
    <source>
        <strain evidence="8 9">203-1</strain>
    </source>
</reference>
<dbReference type="PANTHER" id="PTHR33885:SF3">
    <property type="entry name" value="PHAGE SHOCK PROTEIN C"/>
    <property type="match status" value="1"/>
</dbReference>
<dbReference type="STRING" id="1219058.AOA14_14230"/>
<sequence length="59" mass="6502">MKQGFRKNRRDGMVFGVCAGMADHFGFDVLWTRVAFVALTLLGFGLPLLVYLTVAILAP</sequence>